<proteinExistence type="predicted"/>
<protein>
    <submittedName>
        <fullName evidence="1">Uncharacterized protein</fullName>
    </submittedName>
</protein>
<dbReference type="Proteomes" id="UP000053144">
    <property type="component" value="Chromosome 5"/>
</dbReference>
<dbReference type="Gramene" id="KOM43497">
    <property type="protein sequence ID" value="KOM43497"/>
    <property type="gene ID" value="LR48_Vigan05g110100"/>
</dbReference>
<reference evidence="2" key="1">
    <citation type="journal article" date="2015" name="Proc. Natl. Acad. Sci. U.S.A.">
        <title>Genome sequencing of adzuki bean (Vigna angularis) provides insight into high starch and low fat accumulation and domestication.</title>
        <authorList>
            <person name="Yang K."/>
            <person name="Tian Z."/>
            <person name="Chen C."/>
            <person name="Luo L."/>
            <person name="Zhao B."/>
            <person name="Wang Z."/>
            <person name="Yu L."/>
            <person name="Li Y."/>
            <person name="Sun Y."/>
            <person name="Li W."/>
            <person name="Chen Y."/>
            <person name="Li Y."/>
            <person name="Zhang Y."/>
            <person name="Ai D."/>
            <person name="Zhao J."/>
            <person name="Shang C."/>
            <person name="Ma Y."/>
            <person name="Wu B."/>
            <person name="Wang M."/>
            <person name="Gao L."/>
            <person name="Sun D."/>
            <person name="Zhang P."/>
            <person name="Guo F."/>
            <person name="Wang W."/>
            <person name="Li Y."/>
            <person name="Wang J."/>
            <person name="Varshney R.K."/>
            <person name="Wang J."/>
            <person name="Ling H.Q."/>
            <person name="Wan P."/>
        </authorList>
    </citation>
    <scope>NUCLEOTIDE SEQUENCE</scope>
    <source>
        <strain evidence="2">cv. Jingnong 6</strain>
    </source>
</reference>
<dbReference type="EMBL" id="CM003375">
    <property type="protein sequence ID" value="KOM43497.1"/>
    <property type="molecule type" value="Genomic_DNA"/>
</dbReference>
<evidence type="ECO:0000313" key="1">
    <source>
        <dbReference type="EMBL" id="KOM43497.1"/>
    </source>
</evidence>
<dbReference type="AlphaFoldDB" id="A0A0L9ULS6"/>
<name>A0A0L9ULS6_PHAAN</name>
<gene>
    <name evidence="1" type="ORF">LR48_Vigan05g110100</name>
</gene>
<accession>A0A0L9ULS6</accession>
<organism evidence="1 2">
    <name type="scientific">Phaseolus angularis</name>
    <name type="common">Azuki bean</name>
    <name type="synonym">Vigna angularis</name>
    <dbReference type="NCBI Taxonomy" id="3914"/>
    <lineage>
        <taxon>Eukaryota</taxon>
        <taxon>Viridiplantae</taxon>
        <taxon>Streptophyta</taxon>
        <taxon>Embryophyta</taxon>
        <taxon>Tracheophyta</taxon>
        <taxon>Spermatophyta</taxon>
        <taxon>Magnoliopsida</taxon>
        <taxon>eudicotyledons</taxon>
        <taxon>Gunneridae</taxon>
        <taxon>Pentapetalae</taxon>
        <taxon>rosids</taxon>
        <taxon>fabids</taxon>
        <taxon>Fabales</taxon>
        <taxon>Fabaceae</taxon>
        <taxon>Papilionoideae</taxon>
        <taxon>50 kb inversion clade</taxon>
        <taxon>NPAAA clade</taxon>
        <taxon>indigoferoid/millettioid clade</taxon>
        <taxon>Phaseoleae</taxon>
        <taxon>Vigna</taxon>
    </lineage>
</organism>
<sequence length="228" mass="26799">MDKKTQPHIRNIFCVYCMPRKQLVNLMVTTRNMTSNMVVKEVDIQPNLIEIKRNLKNQMKEMQMKYEEELRTLCTKNTITKRREEPCRTVHEGSSRAKKDHSFVAITQPMQTKRHEKPCRTIHEGSLGANKDHSSVAIVNMVRMLPFTPRIMETSLLYKWTILVFPKYDDSTDPYEHLRMLMNQMAIYTLNSFATFRSKFGAQFATNRPHQLMSIALVNVRQEKDESL</sequence>
<evidence type="ECO:0000313" key="2">
    <source>
        <dbReference type="Proteomes" id="UP000053144"/>
    </source>
</evidence>